<dbReference type="EMBL" id="JAUJDW010000003">
    <property type="protein sequence ID" value="KAK0663805.1"/>
    <property type="molecule type" value="Genomic_DNA"/>
</dbReference>
<accession>A0AA39Z4Z8</accession>
<name>A0AA39Z4Z8_9PEZI</name>
<comment type="caution">
    <text evidence="1">The sequence shown here is derived from an EMBL/GenBank/DDBJ whole genome shotgun (WGS) entry which is preliminary data.</text>
</comment>
<gene>
    <name evidence="1" type="primary">MIMI_L662</name>
    <name evidence="1" type="ORF">DIS24_g1049</name>
</gene>
<dbReference type="PANTHER" id="PTHR31252:SF11">
    <property type="entry name" value="DUF4419 DOMAIN-CONTAINING PROTEIN"/>
    <property type="match status" value="1"/>
</dbReference>
<sequence>MPVTLKVADHGATGWKSAGITSTEGLLKESCPKEFAKSERIIQSSFSPEKLRSNHVSASRNGFFWTAYHAYSNHHHLVIRPEDVWFSILNQLSFFINTNAEQLRSFFVAHEGKKTLEVVSAGTEGTVDFGALAQCMTHLIAKNVVDPDLRAWVMPAFSTTTEEDRVVGSILFMGAMQKYFEFKMTLACGIPSVTLLGDVADWQDILARLDKLDQLGEEPTRFAELLRPVLRRMIRSFEDPTAPDVVEFWNAIAHYNREFSGTDYISGWLPAFCFWDEEGRAKRVRHRSWAAEPGVYALDGVEYHTVDTDAVPAGFSSVPVMLDDNGKQFETTMVAGSVGIRAFGQAGAEEQRDTVQPLSGWWMYKNRKGEEGEREEEGGEEYTVEVQTVRTEPDPVQIIEVPEPAPA</sequence>
<evidence type="ECO:0000313" key="2">
    <source>
        <dbReference type="Proteomes" id="UP001175001"/>
    </source>
</evidence>
<proteinExistence type="predicted"/>
<protein>
    <submittedName>
        <fullName evidence="1">Uncharacterized protein</fullName>
    </submittedName>
</protein>
<keyword evidence="2" id="KW-1185">Reference proteome</keyword>
<reference evidence="1" key="1">
    <citation type="submission" date="2023-06" db="EMBL/GenBank/DDBJ databases">
        <title>Multi-omics analyses reveal the molecular pathogenesis toolkit of Lasiodiplodia hormozganensis, a cross-kingdom pathogen.</title>
        <authorList>
            <person name="Felix C."/>
            <person name="Meneses R."/>
            <person name="Goncalves M.F.M."/>
            <person name="Tilleman L."/>
            <person name="Duarte A.S."/>
            <person name="Jorrin-Novo J.V."/>
            <person name="Van De Peer Y."/>
            <person name="Deforce D."/>
            <person name="Van Nieuwerburgh F."/>
            <person name="Esteves A.C."/>
            <person name="Alves A."/>
        </authorList>
    </citation>
    <scope>NUCLEOTIDE SEQUENCE</scope>
    <source>
        <strain evidence="1">CBS 339.90</strain>
    </source>
</reference>
<evidence type="ECO:0000313" key="1">
    <source>
        <dbReference type="EMBL" id="KAK0663805.1"/>
    </source>
</evidence>
<dbReference type="InterPro" id="IPR025533">
    <property type="entry name" value="DUF4419"/>
</dbReference>
<dbReference type="PANTHER" id="PTHR31252">
    <property type="entry name" value="DUF4419 DOMAIN-CONTAINING PROTEIN"/>
    <property type="match status" value="1"/>
</dbReference>
<organism evidence="1 2">
    <name type="scientific">Lasiodiplodia hormozganensis</name>
    <dbReference type="NCBI Taxonomy" id="869390"/>
    <lineage>
        <taxon>Eukaryota</taxon>
        <taxon>Fungi</taxon>
        <taxon>Dikarya</taxon>
        <taxon>Ascomycota</taxon>
        <taxon>Pezizomycotina</taxon>
        <taxon>Dothideomycetes</taxon>
        <taxon>Dothideomycetes incertae sedis</taxon>
        <taxon>Botryosphaeriales</taxon>
        <taxon>Botryosphaeriaceae</taxon>
        <taxon>Lasiodiplodia</taxon>
    </lineage>
</organism>
<dbReference type="Pfam" id="PF14388">
    <property type="entry name" value="DUF4419"/>
    <property type="match status" value="1"/>
</dbReference>
<dbReference type="Proteomes" id="UP001175001">
    <property type="component" value="Unassembled WGS sequence"/>
</dbReference>
<dbReference type="AlphaFoldDB" id="A0AA39Z4Z8"/>